<dbReference type="PANTHER" id="PTHR30290">
    <property type="entry name" value="PERIPLASMIC BINDING COMPONENT OF ABC TRANSPORTER"/>
    <property type="match status" value="1"/>
</dbReference>
<keyword evidence="1 4" id="KW-0238">DNA-binding</keyword>
<dbReference type="Pfam" id="PF00496">
    <property type="entry name" value="SBP_bac_5"/>
    <property type="match status" value="1"/>
</dbReference>
<feature type="domain" description="Solute-binding protein family 5" evidence="2">
    <location>
        <begin position="180"/>
        <end position="498"/>
    </location>
</feature>
<protein>
    <submittedName>
        <fullName evidence="4">MarR-like DNA-binding transcriptional regulator SgrR of sgrS sRNA</fullName>
    </submittedName>
</protein>
<dbReference type="AlphaFoldDB" id="A0A285RHX6"/>
<evidence type="ECO:0000259" key="2">
    <source>
        <dbReference type="Pfam" id="PF00496"/>
    </source>
</evidence>
<dbReference type="InterPro" id="IPR039424">
    <property type="entry name" value="SBP_5"/>
</dbReference>
<accession>A0A285RHX6</accession>
<evidence type="ECO:0000313" key="4">
    <source>
        <dbReference type="EMBL" id="SOB91957.1"/>
    </source>
</evidence>
<gene>
    <name evidence="4" type="ORF">SAMN05880501_101417</name>
</gene>
<dbReference type="GO" id="GO:0015833">
    <property type="term" value="P:peptide transport"/>
    <property type="evidence" value="ECO:0007669"/>
    <property type="project" value="TreeGrafter"/>
</dbReference>
<dbReference type="Gene3D" id="3.40.190.10">
    <property type="entry name" value="Periplasmic binding protein-like II"/>
    <property type="match status" value="1"/>
</dbReference>
<feature type="domain" description="Transcriptional regulator SgrR N-terminal HTH" evidence="3">
    <location>
        <begin position="12"/>
        <end position="102"/>
    </location>
</feature>
<dbReference type="OrthoDB" id="5894719at2"/>
<evidence type="ECO:0000313" key="5">
    <source>
        <dbReference type="Proteomes" id="UP000219636"/>
    </source>
</evidence>
<dbReference type="Gene3D" id="3.10.105.10">
    <property type="entry name" value="Dipeptide-binding Protein, Domain 3"/>
    <property type="match status" value="1"/>
</dbReference>
<dbReference type="InterPro" id="IPR025370">
    <property type="entry name" value="SgrR_HTH_N"/>
</dbReference>
<dbReference type="GO" id="GO:1904680">
    <property type="term" value="F:peptide transmembrane transporter activity"/>
    <property type="evidence" value="ECO:0007669"/>
    <property type="project" value="TreeGrafter"/>
</dbReference>
<name>A0A285RHX6_9BACL</name>
<dbReference type="EMBL" id="OBMQ01000001">
    <property type="protein sequence ID" value="SOB91957.1"/>
    <property type="molecule type" value="Genomic_DNA"/>
</dbReference>
<dbReference type="InterPro" id="IPR000914">
    <property type="entry name" value="SBP_5_dom"/>
</dbReference>
<dbReference type="Pfam" id="PF12793">
    <property type="entry name" value="SgrR_N"/>
    <property type="match status" value="1"/>
</dbReference>
<dbReference type="Proteomes" id="UP000219636">
    <property type="component" value="Unassembled WGS sequence"/>
</dbReference>
<dbReference type="RefSeq" id="WP_097071975.1">
    <property type="nucleotide sequence ID" value="NZ_OBMQ01000001.1"/>
</dbReference>
<dbReference type="GO" id="GO:0003677">
    <property type="term" value="F:DNA binding"/>
    <property type="evidence" value="ECO:0007669"/>
    <property type="project" value="UniProtKB-KW"/>
</dbReference>
<organism evidence="4 5">
    <name type="scientific">Ureibacillus xyleni</name>
    <dbReference type="NCBI Taxonomy" id="614648"/>
    <lineage>
        <taxon>Bacteria</taxon>
        <taxon>Bacillati</taxon>
        <taxon>Bacillota</taxon>
        <taxon>Bacilli</taxon>
        <taxon>Bacillales</taxon>
        <taxon>Caryophanaceae</taxon>
        <taxon>Ureibacillus</taxon>
    </lineage>
</organism>
<evidence type="ECO:0000256" key="1">
    <source>
        <dbReference type="ARBA" id="ARBA00023125"/>
    </source>
</evidence>
<keyword evidence="5" id="KW-1185">Reference proteome</keyword>
<reference evidence="5" key="1">
    <citation type="submission" date="2017-08" db="EMBL/GenBank/DDBJ databases">
        <authorList>
            <person name="Varghese N."/>
            <person name="Submissions S."/>
        </authorList>
    </citation>
    <scope>NUCLEOTIDE SEQUENCE [LARGE SCALE GENOMIC DNA]</scope>
    <source>
        <strain evidence="5">JC22</strain>
    </source>
</reference>
<sequence length="598" mass="69906">MNLQTQYYFLLLRRVFRDIECNVEISISMKFISQTLFCTERNAKLILNKLLEEGLIQFTSGKGRGNTSTIVFLVSLNKALLKQIQYLIKENKINQAIDLVKEFGKGTEVEEYFINWITNYFGYQKMSSSFNEVEEVEVLRFPIYRPITTVDPTRVFFDFDAHLVKQVYNTLVDYHFDTKEFVGSIAHSWEHNEKCTEWFFYLRKGVHFHNGKELNASSVKDSIIRLFHSPHQWLVEDIADIKVLSKYVVSFSLKRENHLFLHYVAFVPMSIVDVSSTSDGFSQYSIGTGPFRFEKIQPDFCLLSSHSSYFGYRPHLDKVEIIRISEELRGSIEDSKKLFLDTAETNLGEKEQWETSNAIFSGTNVITFNTKRDGPLQKVEIRKLIGELFDRKKLVNLGKPRISPAQGFLIENRQMEHELSYSEKSPTPADIKNKLKKQGYLGEKLTLVTYSRHSLDAKLTQRMLAEAGIRLEIKIVNWNNIQRKEILENADMILFEGTPNEGLISLFELLLFKDGFIYPFLSEQLKSKVESFIYCIKKENNTCNSLKIYKNLEQFLIENGVVHFLVHKQVEVFHDYSLKGVRFNSRMWIDFKDIWYKQ</sequence>
<dbReference type="SUPFAM" id="SSF53850">
    <property type="entry name" value="Periplasmic binding protein-like II"/>
    <property type="match status" value="1"/>
</dbReference>
<dbReference type="PANTHER" id="PTHR30290:SF72">
    <property type="entry name" value="HTH-TYPE TRANSCRIPTIONAL REGULATOR SGRR"/>
    <property type="match status" value="1"/>
</dbReference>
<evidence type="ECO:0000259" key="3">
    <source>
        <dbReference type="Pfam" id="PF12793"/>
    </source>
</evidence>
<proteinExistence type="predicted"/>